<keyword evidence="5" id="KW-0378">Hydrolase</keyword>
<dbReference type="PANTHER" id="PTHR11567:SF211">
    <property type="entry name" value="PROSTATIC ACID PHOSPHATASE"/>
    <property type="match status" value="1"/>
</dbReference>
<evidence type="ECO:0000313" key="9">
    <source>
        <dbReference type="Proteomes" id="UP001627154"/>
    </source>
</evidence>
<evidence type="ECO:0000313" key="8">
    <source>
        <dbReference type="EMBL" id="KAL3393051.1"/>
    </source>
</evidence>
<dbReference type="Pfam" id="PF00328">
    <property type="entry name" value="His_Phos_2"/>
    <property type="match status" value="1"/>
</dbReference>
<keyword evidence="6" id="KW-1015">Disulfide bond</keyword>
<proteinExistence type="inferred from homology"/>
<comment type="similarity">
    <text evidence="2">Belongs to the histidine acid phosphatase family.</text>
</comment>
<dbReference type="InterPro" id="IPR033379">
    <property type="entry name" value="Acid_Pase_AS"/>
</dbReference>
<evidence type="ECO:0000256" key="5">
    <source>
        <dbReference type="ARBA" id="ARBA00022801"/>
    </source>
</evidence>
<evidence type="ECO:0000256" key="1">
    <source>
        <dbReference type="ARBA" id="ARBA00000032"/>
    </source>
</evidence>
<evidence type="ECO:0000256" key="3">
    <source>
        <dbReference type="ARBA" id="ARBA00012646"/>
    </source>
</evidence>
<dbReference type="CDD" id="cd07061">
    <property type="entry name" value="HP_HAP_like"/>
    <property type="match status" value="1"/>
</dbReference>
<organism evidence="8 9">
    <name type="scientific">Trichogramma kaykai</name>
    <dbReference type="NCBI Taxonomy" id="54128"/>
    <lineage>
        <taxon>Eukaryota</taxon>
        <taxon>Metazoa</taxon>
        <taxon>Ecdysozoa</taxon>
        <taxon>Arthropoda</taxon>
        <taxon>Hexapoda</taxon>
        <taxon>Insecta</taxon>
        <taxon>Pterygota</taxon>
        <taxon>Neoptera</taxon>
        <taxon>Endopterygota</taxon>
        <taxon>Hymenoptera</taxon>
        <taxon>Apocrita</taxon>
        <taxon>Proctotrupomorpha</taxon>
        <taxon>Chalcidoidea</taxon>
        <taxon>Trichogrammatidae</taxon>
        <taxon>Trichogramma</taxon>
    </lineage>
</organism>
<dbReference type="EMBL" id="JBJJXI010000100">
    <property type="protein sequence ID" value="KAL3393051.1"/>
    <property type="molecule type" value="Genomic_DNA"/>
</dbReference>
<gene>
    <name evidence="8" type="ORF">TKK_012325</name>
</gene>
<dbReference type="EC" id="3.1.3.2" evidence="3"/>
<dbReference type="Gene3D" id="3.40.50.1240">
    <property type="entry name" value="Phosphoglycerate mutase-like"/>
    <property type="match status" value="1"/>
</dbReference>
<name>A0ABD2WJB0_9HYME</name>
<dbReference type="GO" id="GO:0003993">
    <property type="term" value="F:acid phosphatase activity"/>
    <property type="evidence" value="ECO:0007669"/>
    <property type="project" value="UniProtKB-EC"/>
</dbReference>
<evidence type="ECO:0000256" key="7">
    <source>
        <dbReference type="ARBA" id="ARBA00023180"/>
    </source>
</evidence>
<comment type="catalytic activity">
    <reaction evidence="1">
        <text>a phosphate monoester + H2O = an alcohol + phosphate</text>
        <dbReference type="Rhea" id="RHEA:15017"/>
        <dbReference type="ChEBI" id="CHEBI:15377"/>
        <dbReference type="ChEBI" id="CHEBI:30879"/>
        <dbReference type="ChEBI" id="CHEBI:43474"/>
        <dbReference type="ChEBI" id="CHEBI:67140"/>
        <dbReference type="EC" id="3.1.3.2"/>
    </reaction>
</comment>
<dbReference type="AlphaFoldDB" id="A0ABD2WJB0"/>
<keyword evidence="9" id="KW-1185">Reference proteome</keyword>
<protein>
    <recommendedName>
        <fullName evidence="3">acid phosphatase</fullName>
        <ecNumber evidence="3">3.1.3.2</ecNumber>
    </recommendedName>
</protein>
<dbReference type="PROSITE" id="PS00616">
    <property type="entry name" value="HIS_ACID_PHOSPHAT_1"/>
    <property type="match status" value="1"/>
</dbReference>
<dbReference type="Proteomes" id="UP001627154">
    <property type="component" value="Unassembled WGS sequence"/>
</dbReference>
<dbReference type="InterPro" id="IPR029033">
    <property type="entry name" value="His_PPase_superfam"/>
</dbReference>
<comment type="caution">
    <text evidence="8">The sequence shown here is derived from an EMBL/GenBank/DDBJ whole genome shotgun (WGS) entry which is preliminary data.</text>
</comment>
<dbReference type="SUPFAM" id="SSF53254">
    <property type="entry name" value="Phosphoglycerate mutase-like"/>
    <property type="match status" value="1"/>
</dbReference>
<evidence type="ECO:0000256" key="6">
    <source>
        <dbReference type="ARBA" id="ARBA00023157"/>
    </source>
</evidence>
<evidence type="ECO:0000256" key="2">
    <source>
        <dbReference type="ARBA" id="ARBA00005375"/>
    </source>
</evidence>
<evidence type="ECO:0000256" key="4">
    <source>
        <dbReference type="ARBA" id="ARBA00022729"/>
    </source>
</evidence>
<dbReference type="PANTHER" id="PTHR11567">
    <property type="entry name" value="ACID PHOSPHATASE-RELATED"/>
    <property type="match status" value="1"/>
</dbReference>
<accession>A0ABD2WJB0</accession>
<keyword evidence="7" id="KW-0325">Glycoprotein</keyword>
<keyword evidence="4" id="KW-0732">Signal</keyword>
<reference evidence="8 9" key="1">
    <citation type="journal article" date="2024" name="bioRxiv">
        <title>A reference genome for Trichogramma kaykai: A tiny desert-dwelling parasitoid wasp with competing sex-ratio distorters.</title>
        <authorList>
            <person name="Culotta J."/>
            <person name="Lindsey A.R."/>
        </authorList>
    </citation>
    <scope>NUCLEOTIDE SEQUENCE [LARGE SCALE GENOMIC DNA]</scope>
    <source>
        <strain evidence="8 9">KSX58</strain>
    </source>
</reference>
<dbReference type="InterPro" id="IPR050645">
    <property type="entry name" value="Histidine_acid_phosphatase"/>
</dbReference>
<dbReference type="InterPro" id="IPR000560">
    <property type="entry name" value="His_Pase_clade-2"/>
</dbReference>
<sequence>MECKSNLSLELVQVLFRHGDRTPNQLEASIDDSDKHLYEPYGYAQLTPNGMRTVYKLGQMLRKRYNAFLQDYKPEHVWAFSSNTDRAKTSLDLVLAGLYPPTETSRWNDSLPWRPIPTHYSSEPSNYLMMPFSSIHFQKEIERVNSRPEVKKKWSKFERLIALLKDNTKLSFQNRLEILIVFGKIRNSLSMGGDLPRWMSPEALDELHEAAILAFQMMFHNDFLLRLNCGPMLKEIIARMSEHTEGRSERKIVLHSAHDINVAGFLHAYELDGVAPLPEYGAAVIVKKFRNEADERFVQLMYWTGVSEKLIPMKLPGCGSLCTVEHYAKVVEHLLPTEAERLE</sequence>